<reference evidence="3" key="1">
    <citation type="submission" date="2023-07" db="EMBL/GenBank/DDBJ databases">
        <title>Genome sequencing of Purple Non-Sulfur Bacteria from various extreme environments.</title>
        <authorList>
            <person name="Mayer M."/>
        </authorList>
    </citation>
    <scope>NUCLEOTIDE SEQUENCE [LARGE SCALE GENOMIC DNA]</scope>
    <source>
        <strain evidence="3">DSM 17935</strain>
    </source>
</reference>
<feature type="transmembrane region" description="Helical" evidence="1">
    <location>
        <begin position="35"/>
        <end position="55"/>
    </location>
</feature>
<gene>
    <name evidence="2" type="ORF">M2319_003810</name>
</gene>
<protein>
    <submittedName>
        <fullName evidence="2">Uncharacterized protein</fullName>
    </submittedName>
</protein>
<keyword evidence="1" id="KW-0472">Membrane</keyword>
<dbReference type="Proteomes" id="UP001209755">
    <property type="component" value="Unassembled WGS sequence"/>
</dbReference>
<dbReference type="EMBL" id="JAOQNS010000012">
    <property type="protein sequence ID" value="MCW2309456.1"/>
    <property type="molecule type" value="Genomic_DNA"/>
</dbReference>
<comment type="caution">
    <text evidence="2">The sequence shown here is derived from an EMBL/GenBank/DDBJ whole genome shotgun (WGS) entry which is preliminary data.</text>
</comment>
<organism evidence="2 3">
    <name type="scientific">Rhodobium gokarnense</name>
    <dbReference type="NCBI Taxonomy" id="364296"/>
    <lineage>
        <taxon>Bacteria</taxon>
        <taxon>Pseudomonadati</taxon>
        <taxon>Pseudomonadota</taxon>
        <taxon>Alphaproteobacteria</taxon>
        <taxon>Hyphomicrobiales</taxon>
        <taxon>Rhodobiaceae</taxon>
        <taxon>Rhodobium</taxon>
    </lineage>
</organism>
<accession>A0ABT3HGC9</accession>
<keyword evidence="1" id="KW-0812">Transmembrane</keyword>
<evidence type="ECO:0000313" key="3">
    <source>
        <dbReference type="Proteomes" id="UP001209755"/>
    </source>
</evidence>
<keyword evidence="3" id="KW-1185">Reference proteome</keyword>
<name>A0ABT3HGC9_9HYPH</name>
<keyword evidence="1" id="KW-1133">Transmembrane helix</keyword>
<proteinExistence type="predicted"/>
<sequence>MSVRAAHAMPTFSSESPVHVLARGERRRGARASDFARIALVAIVFAAFFAGPAAYVSMADKGNAQKTFAEAQSAVCQTSQDQCGDIVGSIKKP</sequence>
<evidence type="ECO:0000313" key="2">
    <source>
        <dbReference type="EMBL" id="MCW2309456.1"/>
    </source>
</evidence>
<evidence type="ECO:0000256" key="1">
    <source>
        <dbReference type="SAM" id="Phobius"/>
    </source>
</evidence>
<dbReference type="RefSeq" id="WP_264603032.1">
    <property type="nucleotide sequence ID" value="NZ_JAOQNS010000012.1"/>
</dbReference>